<dbReference type="KEGG" id="hyf:DTO96_100304"/>
<proteinExistence type="predicted"/>
<evidence type="ECO:0000313" key="2">
    <source>
        <dbReference type="Proteomes" id="UP000252182"/>
    </source>
</evidence>
<dbReference type="Pfam" id="PF03692">
    <property type="entry name" value="CxxCxxCC"/>
    <property type="match status" value="1"/>
</dbReference>
<dbReference type="RefSeq" id="WP_114561880.1">
    <property type="nucleotide sequence ID" value="NZ_CP031124.1"/>
</dbReference>
<accession>A0A345D8A7</accession>
<keyword evidence="2" id="KW-1185">Reference proteome</keyword>
<dbReference type="AlphaFoldDB" id="A0A345D8A7"/>
<sequence>MSDACIRCGACCASFRVSFYWAETDAHPSGCVPEALTEPVSPYFVAMKGTNQARLRCVALQGEIGQAAGCGIYALRSTTCRDFEMGDERCLAARALHGLPPLPPL</sequence>
<reference evidence="2" key="1">
    <citation type="submission" date="2018-07" db="EMBL/GenBank/DDBJ databases">
        <authorList>
            <person name="Kim H."/>
        </authorList>
    </citation>
    <scope>NUCLEOTIDE SEQUENCE [LARGE SCALE GENOMIC DNA]</scope>
    <source>
        <strain evidence="2">F02</strain>
    </source>
</reference>
<dbReference type="EMBL" id="CP031124">
    <property type="protein sequence ID" value="AXF84595.1"/>
    <property type="molecule type" value="Genomic_DNA"/>
</dbReference>
<name>A0A345D8A7_9BURK</name>
<evidence type="ECO:0000313" key="1">
    <source>
        <dbReference type="EMBL" id="AXF84595.1"/>
    </source>
</evidence>
<dbReference type="OrthoDB" id="196483at2"/>
<dbReference type="InterPro" id="IPR005358">
    <property type="entry name" value="Puta_zinc/iron-chelating_dom"/>
</dbReference>
<dbReference type="Proteomes" id="UP000252182">
    <property type="component" value="Chromosome"/>
</dbReference>
<organism evidence="1 2">
    <name type="scientific">Ephemeroptericola cinctiostellae</name>
    <dbReference type="NCBI Taxonomy" id="2268024"/>
    <lineage>
        <taxon>Bacteria</taxon>
        <taxon>Pseudomonadati</taxon>
        <taxon>Pseudomonadota</taxon>
        <taxon>Betaproteobacteria</taxon>
        <taxon>Burkholderiales</taxon>
        <taxon>Burkholderiaceae</taxon>
        <taxon>Ephemeroptericola</taxon>
    </lineage>
</organism>
<evidence type="ECO:0008006" key="3">
    <source>
        <dbReference type="Google" id="ProtNLM"/>
    </source>
</evidence>
<gene>
    <name evidence="1" type="ORF">DTO96_100304</name>
</gene>
<protein>
    <recommendedName>
        <fullName evidence="3">Zinc/iron-chelating domain-containing protein</fullName>
    </recommendedName>
</protein>